<name>A0A8X7PKR8_BRACI</name>
<feature type="region of interest" description="Disordered" evidence="1">
    <location>
        <begin position="60"/>
        <end position="82"/>
    </location>
</feature>
<proteinExistence type="predicted"/>
<protein>
    <submittedName>
        <fullName evidence="2">Uncharacterized protein</fullName>
    </submittedName>
</protein>
<organism evidence="2 3">
    <name type="scientific">Brassica carinata</name>
    <name type="common">Ethiopian mustard</name>
    <name type="synonym">Abyssinian cabbage</name>
    <dbReference type="NCBI Taxonomy" id="52824"/>
    <lineage>
        <taxon>Eukaryota</taxon>
        <taxon>Viridiplantae</taxon>
        <taxon>Streptophyta</taxon>
        <taxon>Embryophyta</taxon>
        <taxon>Tracheophyta</taxon>
        <taxon>Spermatophyta</taxon>
        <taxon>Magnoliopsida</taxon>
        <taxon>eudicotyledons</taxon>
        <taxon>Gunneridae</taxon>
        <taxon>Pentapetalae</taxon>
        <taxon>rosids</taxon>
        <taxon>malvids</taxon>
        <taxon>Brassicales</taxon>
        <taxon>Brassicaceae</taxon>
        <taxon>Brassiceae</taxon>
        <taxon>Brassica</taxon>
    </lineage>
</organism>
<evidence type="ECO:0000313" key="2">
    <source>
        <dbReference type="EMBL" id="KAG2251424.1"/>
    </source>
</evidence>
<dbReference type="Proteomes" id="UP000886595">
    <property type="component" value="Unassembled WGS sequence"/>
</dbReference>
<gene>
    <name evidence="2" type="ORF">Bca52824_081560</name>
</gene>
<dbReference type="AlphaFoldDB" id="A0A8X7PKR8"/>
<evidence type="ECO:0000313" key="3">
    <source>
        <dbReference type="Proteomes" id="UP000886595"/>
    </source>
</evidence>
<keyword evidence="3" id="KW-1185">Reference proteome</keyword>
<dbReference type="EMBL" id="JAAMPC010000016">
    <property type="protein sequence ID" value="KAG2251424.1"/>
    <property type="molecule type" value="Genomic_DNA"/>
</dbReference>
<evidence type="ECO:0000256" key="1">
    <source>
        <dbReference type="SAM" id="MobiDB-lite"/>
    </source>
</evidence>
<accession>A0A8X7PKR8</accession>
<feature type="compositionally biased region" description="Basic and acidic residues" evidence="1">
    <location>
        <begin position="64"/>
        <end position="82"/>
    </location>
</feature>
<comment type="caution">
    <text evidence="2">The sequence shown here is derived from an EMBL/GenBank/DDBJ whole genome shotgun (WGS) entry which is preliminary data.</text>
</comment>
<sequence>MFATFSSRAVEIVRTNHLHRPILTRVQLTMADGTETTKRDFARTGKYRFEECPLQSRRPLVRSRRGEVGSDTHFREHRLESS</sequence>
<reference evidence="2 3" key="1">
    <citation type="submission" date="2020-02" db="EMBL/GenBank/DDBJ databases">
        <authorList>
            <person name="Ma Q."/>
            <person name="Huang Y."/>
            <person name="Song X."/>
            <person name="Pei D."/>
        </authorList>
    </citation>
    <scope>NUCLEOTIDE SEQUENCE [LARGE SCALE GENOMIC DNA]</scope>
    <source>
        <strain evidence="2">Sxm20200214</strain>
        <tissue evidence="2">Leaf</tissue>
    </source>
</reference>